<keyword evidence="2" id="KW-1185">Reference proteome</keyword>
<name>A0A317PFR1_9HYPH</name>
<proteinExistence type="predicted"/>
<gene>
    <name evidence="1" type="ORF">DFR52_105166</name>
</gene>
<protein>
    <submittedName>
        <fullName evidence="1">Uncharacterized protein</fullName>
    </submittedName>
</protein>
<dbReference type="AlphaFoldDB" id="A0A317PFR1"/>
<sequence>MTLYHIRLEMARNKDFPEGNVNRGYDITAPLDGEGHLDAAAWKRNPAASAVVRFWDGERAALGHLVHNRGGWAFDYDPTTLADDESGFRLSNHVFRAGEYLSIRDHGADELHTFIVRAVTPAG</sequence>
<comment type="caution">
    <text evidence="1">The sequence shown here is derived from an EMBL/GenBank/DDBJ whole genome shotgun (WGS) entry which is preliminary data.</text>
</comment>
<evidence type="ECO:0000313" key="1">
    <source>
        <dbReference type="EMBL" id="PWV98186.1"/>
    </source>
</evidence>
<evidence type="ECO:0000313" key="2">
    <source>
        <dbReference type="Proteomes" id="UP000246352"/>
    </source>
</evidence>
<dbReference type="OrthoDB" id="9801741at2"/>
<dbReference type="Proteomes" id="UP000246352">
    <property type="component" value="Unassembled WGS sequence"/>
</dbReference>
<dbReference type="EMBL" id="QGTR01000005">
    <property type="protein sequence ID" value="PWV98186.1"/>
    <property type="molecule type" value="Genomic_DNA"/>
</dbReference>
<reference evidence="1 2" key="1">
    <citation type="submission" date="2018-05" db="EMBL/GenBank/DDBJ databases">
        <title>Genomic Encyclopedia of Type Strains, Phase IV (KMG-IV): sequencing the most valuable type-strain genomes for metagenomic binning, comparative biology and taxonomic classification.</title>
        <authorList>
            <person name="Goeker M."/>
        </authorList>
    </citation>
    <scope>NUCLEOTIDE SEQUENCE [LARGE SCALE GENOMIC DNA]</scope>
    <source>
        <strain evidence="1 2">DSM 16791</strain>
    </source>
</reference>
<accession>A0A317PFR1</accession>
<organism evidence="1 2">
    <name type="scientific">Hoeflea marina</name>
    <dbReference type="NCBI Taxonomy" id="274592"/>
    <lineage>
        <taxon>Bacteria</taxon>
        <taxon>Pseudomonadati</taxon>
        <taxon>Pseudomonadota</taxon>
        <taxon>Alphaproteobacteria</taxon>
        <taxon>Hyphomicrobiales</taxon>
        <taxon>Rhizobiaceae</taxon>
        <taxon>Hoeflea</taxon>
    </lineage>
</organism>
<dbReference type="RefSeq" id="WP_110033608.1">
    <property type="nucleotide sequence ID" value="NZ_QGTR01000005.1"/>
</dbReference>